<protein>
    <recommendedName>
        <fullName evidence="3">Doublecortin domain-containing protein</fullName>
    </recommendedName>
</protein>
<dbReference type="Ensembl" id="ENSHHUT00000009462.1">
    <property type="protein sequence ID" value="ENSHHUP00000009182.1"/>
    <property type="gene ID" value="ENSHHUG00000005605.1"/>
</dbReference>
<evidence type="ECO:0008006" key="3">
    <source>
        <dbReference type="Google" id="ProtNLM"/>
    </source>
</evidence>
<proteinExistence type="predicted"/>
<dbReference type="Proteomes" id="UP000314982">
    <property type="component" value="Unassembled WGS sequence"/>
</dbReference>
<name>A0A4W5JZU0_9TELE</name>
<dbReference type="InterPro" id="IPR043188">
    <property type="entry name" value="DCDC1"/>
</dbReference>
<evidence type="ECO:0000313" key="1">
    <source>
        <dbReference type="Ensembl" id="ENSHHUP00000009182.1"/>
    </source>
</evidence>
<dbReference type="GeneTree" id="ENSGT00970000197520"/>
<dbReference type="GO" id="GO:1902412">
    <property type="term" value="P:regulation of mitotic cytokinesis"/>
    <property type="evidence" value="ECO:0007669"/>
    <property type="project" value="InterPro"/>
</dbReference>
<reference evidence="2" key="1">
    <citation type="submission" date="2018-06" db="EMBL/GenBank/DDBJ databases">
        <title>Genome assembly of Danube salmon.</title>
        <authorList>
            <person name="Macqueen D.J."/>
            <person name="Gundappa M.K."/>
        </authorList>
    </citation>
    <scope>NUCLEOTIDE SEQUENCE [LARGE SCALE GENOMIC DNA]</scope>
</reference>
<organism evidence="1 2">
    <name type="scientific">Hucho hucho</name>
    <name type="common">huchen</name>
    <dbReference type="NCBI Taxonomy" id="62062"/>
    <lineage>
        <taxon>Eukaryota</taxon>
        <taxon>Metazoa</taxon>
        <taxon>Chordata</taxon>
        <taxon>Craniata</taxon>
        <taxon>Vertebrata</taxon>
        <taxon>Euteleostomi</taxon>
        <taxon>Actinopterygii</taxon>
        <taxon>Neopterygii</taxon>
        <taxon>Teleostei</taxon>
        <taxon>Protacanthopterygii</taxon>
        <taxon>Salmoniformes</taxon>
        <taxon>Salmonidae</taxon>
        <taxon>Salmoninae</taxon>
        <taxon>Hucho</taxon>
    </lineage>
</organism>
<dbReference type="PANTHER" id="PTHR46302">
    <property type="entry name" value="DOUBLECORTIN DOMAIN-CONTAINING PROTEIN 1"/>
    <property type="match status" value="1"/>
</dbReference>
<dbReference type="STRING" id="62062.ENSHHUP00000009182"/>
<dbReference type="GO" id="GO:0030496">
    <property type="term" value="C:midbody"/>
    <property type="evidence" value="ECO:0007669"/>
    <property type="project" value="TreeGrafter"/>
</dbReference>
<sequence length="94" mass="10530">MRIRSARKPPIFMRQPHTIRVNAYKNGTRETSAKVTASNITTLQEVTSKLKLNSAARKIFLSVGTEVSLPKDLAIDLEVFVSMGEAFLDPQREI</sequence>
<reference evidence="1" key="2">
    <citation type="submission" date="2025-08" db="UniProtKB">
        <authorList>
            <consortium name="Ensembl"/>
        </authorList>
    </citation>
    <scope>IDENTIFICATION</scope>
</reference>
<dbReference type="InterPro" id="IPR036572">
    <property type="entry name" value="Doublecortin_dom_sf"/>
</dbReference>
<accession>A0A4W5JZU0</accession>
<dbReference type="GO" id="GO:0035556">
    <property type="term" value="P:intracellular signal transduction"/>
    <property type="evidence" value="ECO:0007669"/>
    <property type="project" value="InterPro"/>
</dbReference>
<keyword evidence="2" id="KW-1185">Reference proteome</keyword>
<reference evidence="1" key="3">
    <citation type="submission" date="2025-09" db="UniProtKB">
        <authorList>
            <consortium name="Ensembl"/>
        </authorList>
    </citation>
    <scope>IDENTIFICATION</scope>
</reference>
<dbReference type="SUPFAM" id="SSF89837">
    <property type="entry name" value="Doublecortin (DC)"/>
    <property type="match status" value="1"/>
</dbReference>
<dbReference type="GO" id="GO:0008017">
    <property type="term" value="F:microtubule binding"/>
    <property type="evidence" value="ECO:0007669"/>
    <property type="project" value="InterPro"/>
</dbReference>
<dbReference type="AlphaFoldDB" id="A0A4W5JZU0"/>
<evidence type="ECO:0000313" key="2">
    <source>
        <dbReference type="Proteomes" id="UP000314982"/>
    </source>
</evidence>
<dbReference type="PANTHER" id="PTHR46302:SF3">
    <property type="entry name" value="DOUBLECORTIN DOMAIN-CONTAINING PROTEIN 1"/>
    <property type="match status" value="1"/>
</dbReference>